<feature type="active site" description="Cysteine sulfenic acid (-SOH) intermediate; for peroxidase activity" evidence="4">
    <location>
        <position position="54"/>
    </location>
</feature>
<evidence type="ECO:0000256" key="3">
    <source>
        <dbReference type="PIRNR" id="PIRNR000239"/>
    </source>
</evidence>
<dbReference type="AlphaFoldDB" id="A0A1C9CBH3"/>
<keyword evidence="3" id="KW-0049">Antioxidant</keyword>
<keyword evidence="2 3" id="KW-0560">Oxidoreductase</keyword>
<dbReference type="InterPro" id="IPR050217">
    <property type="entry name" value="Peroxiredoxin"/>
</dbReference>
<sequence>MIYEEKILKVGDKAPNFTAQAVIDQTFKTINLSSYWKKKYVILLFYPYDFSFICPTEIIAFSNKYETFCKLKTEILCISTDSIYTHLAWVQAEQEANRLANLRYPLVSDPTREICNKYNVLDNKLGVSLRALFVIDILGCIQYSMVNNLNFGRNVNEILRVLQALQQVQAYPKQYCPANWYPGNNTINLSALK</sequence>
<dbReference type="PIRSF" id="PIRSF000239">
    <property type="entry name" value="AHPC"/>
    <property type="match status" value="1"/>
</dbReference>
<gene>
    <name evidence="6" type="primary">bas1</name>
    <name evidence="6" type="ORF">Apop_019</name>
</gene>
<proteinExistence type="inferred from homology"/>
<dbReference type="InterPro" id="IPR013766">
    <property type="entry name" value="Thioredoxin_domain"/>
</dbReference>
<evidence type="ECO:0000259" key="5">
    <source>
        <dbReference type="PROSITE" id="PS51352"/>
    </source>
</evidence>
<dbReference type="PANTHER" id="PTHR10681">
    <property type="entry name" value="THIOREDOXIN PEROXIDASE"/>
    <property type="match status" value="1"/>
</dbReference>
<dbReference type="RefSeq" id="YP_009296569.1">
    <property type="nucleotide sequence ID" value="NC_031172.1"/>
</dbReference>
<dbReference type="InterPro" id="IPR036249">
    <property type="entry name" value="Thioredoxin-like_sf"/>
</dbReference>
<dbReference type="GO" id="GO:0042744">
    <property type="term" value="P:hydrogen peroxide catabolic process"/>
    <property type="evidence" value="ECO:0007669"/>
    <property type="project" value="TreeGrafter"/>
</dbReference>
<protein>
    <submittedName>
        <fullName evidence="6">Thiol-specific antioxidant protein</fullName>
    </submittedName>
</protein>
<evidence type="ECO:0000313" key="6">
    <source>
        <dbReference type="EMBL" id="AOM65709.1"/>
    </source>
</evidence>
<dbReference type="PROSITE" id="PS51352">
    <property type="entry name" value="THIOREDOXIN_2"/>
    <property type="match status" value="1"/>
</dbReference>
<dbReference type="Gene3D" id="3.40.30.10">
    <property type="entry name" value="Glutaredoxin"/>
    <property type="match status" value="1"/>
</dbReference>
<dbReference type="PANTHER" id="PTHR10681:SF128">
    <property type="entry name" value="THIOREDOXIN-DEPENDENT PEROXIDE REDUCTASE, MITOCHONDRIAL"/>
    <property type="match status" value="1"/>
</dbReference>
<dbReference type="Pfam" id="PF00578">
    <property type="entry name" value="AhpC-TSA"/>
    <property type="match status" value="1"/>
</dbReference>
<dbReference type="GO" id="GO:0033554">
    <property type="term" value="P:cellular response to stress"/>
    <property type="evidence" value="ECO:0007669"/>
    <property type="project" value="TreeGrafter"/>
</dbReference>
<dbReference type="GO" id="GO:0006979">
    <property type="term" value="P:response to oxidative stress"/>
    <property type="evidence" value="ECO:0007669"/>
    <property type="project" value="TreeGrafter"/>
</dbReference>
<organism evidence="6">
    <name type="scientific">Apophlaea sinclairii</name>
    <dbReference type="NCBI Taxonomy" id="212746"/>
    <lineage>
        <taxon>Eukaryota</taxon>
        <taxon>Rhodophyta</taxon>
        <taxon>Florideophyceae</taxon>
        <taxon>Hildenbrandiophycidae</taxon>
        <taxon>Hildenbrandiales</taxon>
        <taxon>Hildenbrandiaceae</taxon>
        <taxon>Apophlaea</taxon>
    </lineage>
</organism>
<evidence type="ECO:0000256" key="1">
    <source>
        <dbReference type="ARBA" id="ARBA00009796"/>
    </source>
</evidence>
<dbReference type="InterPro" id="IPR024706">
    <property type="entry name" value="Peroxiredoxin_AhpC-typ"/>
</dbReference>
<dbReference type="SUPFAM" id="SSF52833">
    <property type="entry name" value="Thioredoxin-like"/>
    <property type="match status" value="1"/>
</dbReference>
<dbReference type="GO" id="GO:0008379">
    <property type="term" value="F:thioredoxin peroxidase activity"/>
    <property type="evidence" value="ECO:0007669"/>
    <property type="project" value="TreeGrafter"/>
</dbReference>
<keyword evidence="3" id="KW-0575">Peroxidase</keyword>
<comment type="similarity">
    <text evidence="1">Belongs to the peroxiredoxin family. AhpC/Prx1 subfamily.</text>
</comment>
<feature type="domain" description="Thioredoxin" evidence="5">
    <location>
        <begin position="8"/>
        <end position="167"/>
    </location>
</feature>
<accession>A0A1C9CBH3</accession>
<dbReference type="CDD" id="cd03015">
    <property type="entry name" value="PRX_Typ2cys"/>
    <property type="match status" value="1"/>
</dbReference>
<dbReference type="GeneID" id="29073119"/>
<keyword evidence="3" id="KW-0676">Redox-active center</keyword>
<dbReference type="EMBL" id="KX284716">
    <property type="protein sequence ID" value="AOM65709.1"/>
    <property type="molecule type" value="Genomic_DNA"/>
</dbReference>
<evidence type="ECO:0000256" key="2">
    <source>
        <dbReference type="ARBA" id="ARBA00023002"/>
    </source>
</evidence>
<reference evidence="6" key="1">
    <citation type="journal article" date="2016" name="BMC Biol.">
        <title>Parallel evolution of highly conserved plastid genome architecture in red seaweeds and seed plants.</title>
        <authorList>
            <person name="Lee J."/>
            <person name="Cho C.H."/>
            <person name="Park S.I."/>
            <person name="Choi J.W."/>
            <person name="Song H.S."/>
            <person name="West J.A."/>
            <person name="Bhattacharya D."/>
            <person name="Yoon H.S."/>
        </authorList>
    </citation>
    <scope>NUCLEOTIDE SEQUENCE</scope>
</reference>
<geneLocation type="plastid" evidence="6"/>
<comment type="function">
    <text evidence="3">Thiol-specific peroxidase that catalyzes the reduction of hydrogen peroxide and organic hydroperoxides to water and alcohols, respectively.</text>
</comment>
<keyword evidence="6" id="KW-0934">Plastid</keyword>
<evidence type="ECO:0000256" key="4">
    <source>
        <dbReference type="PIRSR" id="PIRSR000239-1"/>
    </source>
</evidence>
<dbReference type="InterPro" id="IPR000866">
    <property type="entry name" value="AhpC/TSA"/>
</dbReference>
<name>A0A1C9CBH3_9FLOR</name>
<dbReference type="GO" id="GO:0045454">
    <property type="term" value="P:cell redox homeostasis"/>
    <property type="evidence" value="ECO:0007669"/>
    <property type="project" value="TreeGrafter"/>
</dbReference>